<feature type="region of interest" description="Disordered" evidence="1">
    <location>
        <begin position="467"/>
        <end position="502"/>
    </location>
</feature>
<evidence type="ECO:0000256" key="1">
    <source>
        <dbReference type="SAM" id="MobiDB-lite"/>
    </source>
</evidence>
<dbReference type="RefSeq" id="XP_005825948.1">
    <property type="nucleotide sequence ID" value="XM_005825891.1"/>
</dbReference>
<feature type="region of interest" description="Disordered" evidence="1">
    <location>
        <begin position="380"/>
        <end position="410"/>
    </location>
</feature>
<dbReference type="GeneID" id="17295795"/>
<dbReference type="Proteomes" id="UP000011087">
    <property type="component" value="Unassembled WGS sequence"/>
</dbReference>
<dbReference type="EMBL" id="JH993043">
    <property type="protein sequence ID" value="EKX38968.1"/>
    <property type="molecule type" value="Genomic_DNA"/>
</dbReference>
<feature type="region of interest" description="Disordered" evidence="1">
    <location>
        <begin position="99"/>
        <end position="125"/>
    </location>
</feature>
<gene>
    <name evidence="2" type="ORF">GUITHDRAFT_143783</name>
</gene>
<evidence type="ECO:0000313" key="3">
    <source>
        <dbReference type="EnsemblProtists" id="EKX38968"/>
    </source>
</evidence>
<sequence length="716" mass="81568">MHVEAMLRSSTVLFVLALSGLVSVAILHRYSAQHELVSMDSSPEAQRVQEGHMYSRMQRLNNRLQTENQNLRSLLQMGREASSDMADFSESKRARMHGIELNGNGFRGRDRARGDGRQSGDLRFDGEDEAVDDLLRTAKEEADSKLGVKEGRAGRKSRDSELEQDADDALEHTLKQWKYPLQDTHQRISRRQQSRASRYNSRHRRRLRRMEARRYRRKMREAETDLRHGHPHRAQRAAMHALSNHEREEELRGFVGEAVDRKPEAWKLLMKTINDDISDHAVTQRVENNMKDVVELRRDVESAKHLYEENKRLYMHDITNKGRLGLMLTIPSRDGGMKAVNHIAHKLEHELNDQERAWDRADSLENAKVDVARELREEEIGRSLKKQQQMQRTTLPPLSASSSNPPKLQSNVQQLRDVNVPIKTAMAAPQLSSAEARGNFAPSATTTPQGFSASVAHGCEGCQQYSHSGHACASCPQPQQPQESRQEAAAPTGQPGTQKPAKISSSLLSKFRVYHIPSNQLGTQDMAIRSKWEGLKRKNRLRLMGAAKDLPDQPREVSNDIVERLLKLAHAGKLRSPDEFGYVRHPISDAIKSHRQDEQELRVAHDLYREREMSRREHRDRLHKLRQTQDKAVAQPRQPAPPVPQAEVRPKEQEPVRPRPSSISPSPALARRTEEQAQPREHWKRPSAASGLWGIVSAPFNALFGDSVIHKTYLPT</sequence>
<proteinExistence type="predicted"/>
<feature type="region of interest" description="Disordered" evidence="1">
    <location>
        <begin position="184"/>
        <end position="206"/>
    </location>
</feature>
<feature type="compositionally biased region" description="Low complexity" evidence="1">
    <location>
        <begin position="659"/>
        <end position="670"/>
    </location>
</feature>
<organism evidence="2">
    <name type="scientific">Guillardia theta (strain CCMP2712)</name>
    <name type="common">Cryptophyte</name>
    <dbReference type="NCBI Taxonomy" id="905079"/>
    <lineage>
        <taxon>Eukaryota</taxon>
        <taxon>Cryptophyceae</taxon>
        <taxon>Pyrenomonadales</taxon>
        <taxon>Geminigeraceae</taxon>
        <taxon>Guillardia</taxon>
    </lineage>
</organism>
<reference evidence="4" key="2">
    <citation type="submission" date="2012-11" db="EMBL/GenBank/DDBJ databases">
        <authorList>
            <person name="Kuo A."/>
            <person name="Curtis B.A."/>
            <person name="Tanifuji G."/>
            <person name="Burki F."/>
            <person name="Gruber A."/>
            <person name="Irimia M."/>
            <person name="Maruyama S."/>
            <person name="Arias M.C."/>
            <person name="Ball S.G."/>
            <person name="Gile G.H."/>
            <person name="Hirakawa Y."/>
            <person name="Hopkins J.F."/>
            <person name="Rensing S.A."/>
            <person name="Schmutz J."/>
            <person name="Symeonidi A."/>
            <person name="Elias M."/>
            <person name="Eveleigh R.J."/>
            <person name="Herman E.K."/>
            <person name="Klute M.J."/>
            <person name="Nakayama T."/>
            <person name="Obornik M."/>
            <person name="Reyes-Prieto A."/>
            <person name="Armbrust E.V."/>
            <person name="Aves S.J."/>
            <person name="Beiko R.G."/>
            <person name="Coutinho P."/>
            <person name="Dacks J.B."/>
            <person name="Durnford D.G."/>
            <person name="Fast N.M."/>
            <person name="Green B.R."/>
            <person name="Grisdale C."/>
            <person name="Hempe F."/>
            <person name="Henrissat B."/>
            <person name="Hoppner M.P."/>
            <person name="Ishida K.-I."/>
            <person name="Kim E."/>
            <person name="Koreny L."/>
            <person name="Kroth P.G."/>
            <person name="Liu Y."/>
            <person name="Malik S.-B."/>
            <person name="Maier U.G."/>
            <person name="McRose D."/>
            <person name="Mock T."/>
            <person name="Neilson J.A."/>
            <person name="Onodera N.T."/>
            <person name="Poole A.M."/>
            <person name="Pritham E.J."/>
            <person name="Richards T.A."/>
            <person name="Rocap G."/>
            <person name="Roy S.W."/>
            <person name="Sarai C."/>
            <person name="Schaack S."/>
            <person name="Shirato S."/>
            <person name="Slamovits C.H."/>
            <person name="Spencer D.F."/>
            <person name="Suzuki S."/>
            <person name="Worden A.Z."/>
            <person name="Zauner S."/>
            <person name="Barry K."/>
            <person name="Bell C."/>
            <person name="Bharti A.K."/>
            <person name="Crow J.A."/>
            <person name="Grimwood J."/>
            <person name="Kramer R."/>
            <person name="Lindquist E."/>
            <person name="Lucas S."/>
            <person name="Salamov A."/>
            <person name="McFadden G.I."/>
            <person name="Lane C.E."/>
            <person name="Keeling P.J."/>
            <person name="Gray M.W."/>
            <person name="Grigoriev I.V."/>
            <person name="Archibald J.M."/>
        </authorList>
    </citation>
    <scope>NUCLEOTIDE SEQUENCE</scope>
    <source>
        <strain evidence="4">CCMP2712</strain>
    </source>
</reference>
<dbReference type="OrthoDB" id="10667158at2759"/>
<keyword evidence="4" id="KW-1185">Reference proteome</keyword>
<feature type="region of interest" description="Disordered" evidence="1">
    <location>
        <begin position="145"/>
        <end position="165"/>
    </location>
</feature>
<name>L1IRV1_GUITC</name>
<dbReference type="PaxDb" id="55529-EKX38968"/>
<feature type="region of interest" description="Disordered" evidence="1">
    <location>
        <begin position="605"/>
        <end position="687"/>
    </location>
</feature>
<feature type="compositionally biased region" description="Basic and acidic residues" evidence="1">
    <location>
        <begin position="107"/>
        <end position="125"/>
    </location>
</feature>
<reference evidence="3" key="3">
    <citation type="submission" date="2015-06" db="UniProtKB">
        <authorList>
            <consortium name="EnsemblProtists"/>
        </authorList>
    </citation>
    <scope>IDENTIFICATION</scope>
</reference>
<feature type="compositionally biased region" description="Low complexity" evidence="1">
    <location>
        <begin position="471"/>
        <end position="491"/>
    </location>
</feature>
<feature type="compositionally biased region" description="Basic and acidic residues" evidence="1">
    <location>
        <begin position="145"/>
        <end position="161"/>
    </location>
</feature>
<dbReference type="KEGG" id="gtt:GUITHDRAFT_143783"/>
<accession>L1IRV1</accession>
<feature type="compositionally biased region" description="Basic and acidic residues" evidence="1">
    <location>
        <begin position="648"/>
        <end position="657"/>
    </location>
</feature>
<dbReference type="AlphaFoldDB" id="L1IRV1"/>
<evidence type="ECO:0000313" key="2">
    <source>
        <dbReference type="EMBL" id="EKX38968.1"/>
    </source>
</evidence>
<protein>
    <submittedName>
        <fullName evidence="2 3">Uncharacterized protein</fullName>
    </submittedName>
</protein>
<dbReference type="EnsemblProtists" id="EKX38968">
    <property type="protein sequence ID" value="EKX38968"/>
    <property type="gene ID" value="GUITHDRAFT_143783"/>
</dbReference>
<feature type="compositionally biased region" description="Basic and acidic residues" evidence="1">
    <location>
        <begin position="605"/>
        <end position="620"/>
    </location>
</feature>
<feature type="compositionally biased region" description="Low complexity" evidence="1">
    <location>
        <begin position="395"/>
        <end position="408"/>
    </location>
</feature>
<dbReference type="HOGENOM" id="CLU_386104_0_0_1"/>
<reference evidence="2 4" key="1">
    <citation type="journal article" date="2012" name="Nature">
        <title>Algal genomes reveal evolutionary mosaicism and the fate of nucleomorphs.</title>
        <authorList>
            <consortium name="DOE Joint Genome Institute"/>
            <person name="Curtis B.A."/>
            <person name="Tanifuji G."/>
            <person name="Burki F."/>
            <person name="Gruber A."/>
            <person name="Irimia M."/>
            <person name="Maruyama S."/>
            <person name="Arias M.C."/>
            <person name="Ball S.G."/>
            <person name="Gile G.H."/>
            <person name="Hirakawa Y."/>
            <person name="Hopkins J.F."/>
            <person name="Kuo A."/>
            <person name="Rensing S.A."/>
            <person name="Schmutz J."/>
            <person name="Symeonidi A."/>
            <person name="Elias M."/>
            <person name="Eveleigh R.J."/>
            <person name="Herman E.K."/>
            <person name="Klute M.J."/>
            <person name="Nakayama T."/>
            <person name="Obornik M."/>
            <person name="Reyes-Prieto A."/>
            <person name="Armbrust E.V."/>
            <person name="Aves S.J."/>
            <person name="Beiko R.G."/>
            <person name="Coutinho P."/>
            <person name="Dacks J.B."/>
            <person name="Durnford D.G."/>
            <person name="Fast N.M."/>
            <person name="Green B.R."/>
            <person name="Grisdale C.J."/>
            <person name="Hempel F."/>
            <person name="Henrissat B."/>
            <person name="Hoppner M.P."/>
            <person name="Ishida K."/>
            <person name="Kim E."/>
            <person name="Koreny L."/>
            <person name="Kroth P.G."/>
            <person name="Liu Y."/>
            <person name="Malik S.B."/>
            <person name="Maier U.G."/>
            <person name="McRose D."/>
            <person name="Mock T."/>
            <person name="Neilson J.A."/>
            <person name="Onodera N.T."/>
            <person name="Poole A.M."/>
            <person name="Pritham E.J."/>
            <person name="Richards T.A."/>
            <person name="Rocap G."/>
            <person name="Roy S.W."/>
            <person name="Sarai C."/>
            <person name="Schaack S."/>
            <person name="Shirato S."/>
            <person name="Slamovits C.H."/>
            <person name="Spencer D.F."/>
            <person name="Suzuki S."/>
            <person name="Worden A.Z."/>
            <person name="Zauner S."/>
            <person name="Barry K."/>
            <person name="Bell C."/>
            <person name="Bharti A.K."/>
            <person name="Crow J.A."/>
            <person name="Grimwood J."/>
            <person name="Kramer R."/>
            <person name="Lindquist E."/>
            <person name="Lucas S."/>
            <person name="Salamov A."/>
            <person name="McFadden G.I."/>
            <person name="Lane C.E."/>
            <person name="Keeling P.J."/>
            <person name="Gray M.W."/>
            <person name="Grigoriev I.V."/>
            <person name="Archibald J.M."/>
        </authorList>
    </citation>
    <scope>NUCLEOTIDE SEQUENCE</scope>
    <source>
        <strain evidence="2 4">CCMP2712</strain>
    </source>
</reference>
<evidence type="ECO:0000313" key="4">
    <source>
        <dbReference type="Proteomes" id="UP000011087"/>
    </source>
</evidence>
<feature type="compositionally biased region" description="Basic and acidic residues" evidence="1">
    <location>
        <begin position="671"/>
        <end position="681"/>
    </location>
</feature>